<name>A0A5N5DRJ0_9PEZI</name>
<evidence type="ECO:0000313" key="2">
    <source>
        <dbReference type="EMBL" id="KAB2579324.1"/>
    </source>
</evidence>
<evidence type="ECO:0000256" key="1">
    <source>
        <dbReference type="SAM" id="SignalP"/>
    </source>
</evidence>
<feature type="chain" id="PRO_5024941583" evidence="1">
    <location>
        <begin position="20"/>
        <end position="414"/>
    </location>
</feature>
<dbReference type="AlphaFoldDB" id="A0A5N5DRJ0"/>
<keyword evidence="3" id="KW-1185">Reference proteome</keyword>
<keyword evidence="1" id="KW-0732">Signal</keyword>
<dbReference type="OrthoDB" id="3937708at2759"/>
<dbReference type="EMBL" id="VCHE01000007">
    <property type="protein sequence ID" value="KAB2579324.1"/>
    <property type="molecule type" value="Genomic_DNA"/>
</dbReference>
<dbReference type="Proteomes" id="UP000325902">
    <property type="component" value="Unassembled WGS sequence"/>
</dbReference>
<accession>A0A5N5DRJ0</accession>
<reference evidence="2 3" key="1">
    <citation type="journal article" date="2019" name="Sci. Rep.">
        <title>A multi-omics analysis of the grapevine pathogen Lasiodiplodia theobromae reveals that temperature affects the expression of virulence- and pathogenicity-related genes.</title>
        <authorList>
            <person name="Felix C."/>
            <person name="Meneses R."/>
            <person name="Goncalves M.F.M."/>
            <person name="Tilleman L."/>
            <person name="Duarte A.S."/>
            <person name="Jorrin-Novo J.V."/>
            <person name="Van de Peer Y."/>
            <person name="Deforce D."/>
            <person name="Van Nieuwerburgh F."/>
            <person name="Esteves A.C."/>
            <person name="Alves A."/>
        </authorList>
    </citation>
    <scope>NUCLEOTIDE SEQUENCE [LARGE SCALE GENOMIC DNA]</scope>
    <source>
        <strain evidence="2 3">LA-SOL3</strain>
    </source>
</reference>
<gene>
    <name evidence="2" type="ORF">DBV05_g1889</name>
</gene>
<organism evidence="2 3">
    <name type="scientific">Lasiodiplodia theobromae</name>
    <dbReference type="NCBI Taxonomy" id="45133"/>
    <lineage>
        <taxon>Eukaryota</taxon>
        <taxon>Fungi</taxon>
        <taxon>Dikarya</taxon>
        <taxon>Ascomycota</taxon>
        <taxon>Pezizomycotina</taxon>
        <taxon>Dothideomycetes</taxon>
        <taxon>Dothideomycetes incertae sedis</taxon>
        <taxon>Botryosphaeriales</taxon>
        <taxon>Botryosphaeriaceae</taxon>
        <taxon>Lasiodiplodia</taxon>
    </lineage>
</organism>
<feature type="signal peptide" evidence="1">
    <location>
        <begin position="1"/>
        <end position="19"/>
    </location>
</feature>
<evidence type="ECO:0000313" key="3">
    <source>
        <dbReference type="Proteomes" id="UP000325902"/>
    </source>
</evidence>
<comment type="caution">
    <text evidence="2">The sequence shown here is derived from an EMBL/GenBank/DDBJ whole genome shotgun (WGS) entry which is preliminary data.</text>
</comment>
<proteinExistence type="predicted"/>
<protein>
    <submittedName>
        <fullName evidence="2">Uncharacterized protein</fullName>
    </submittedName>
</protein>
<sequence>MSFFSVATVLGLLARSALADDSLIGGCESYGKDFQGGGEYFQNVNSADPFTFVQDFEGCQNANSTNILVDPNGGQYTCSNTPMQPDDTDEMSTCPLLKNQLWSGAWSLLILSNNGADGAPIAFERDFLLDVGSQTTISMTPTVTASTVVVPTINTTTTTTTTSIKTLPPSTTTVPSTTVRKTSTVTPQPVWSTKTITLATVTIPKVSVAVSKVVKTVAASCHVPSRQPSPDPFCKIWPSQASAQQIVKSAAYVANVPAPSLTKVSAKFGGGRNMYNWLHHDRAQWLRARDERLGEIQGVGRRAPDAQPLTVTEQDSSKFITVTSTSTTSAVTSTNFVTATATSTVTPAPVTVMSGKTYLPPSTVTLATPTSTRTVFTIAKVTTTRVQTVPITVTTTLAPAASKTACHAKGGTYY</sequence>